<gene>
    <name evidence="1" type="ORF">VNO80_22337</name>
</gene>
<protein>
    <submittedName>
        <fullName evidence="1">Uncharacterized protein</fullName>
    </submittedName>
</protein>
<organism evidence="1 2">
    <name type="scientific">Phaseolus coccineus</name>
    <name type="common">Scarlet runner bean</name>
    <name type="synonym">Phaseolus multiflorus</name>
    <dbReference type="NCBI Taxonomy" id="3886"/>
    <lineage>
        <taxon>Eukaryota</taxon>
        <taxon>Viridiplantae</taxon>
        <taxon>Streptophyta</taxon>
        <taxon>Embryophyta</taxon>
        <taxon>Tracheophyta</taxon>
        <taxon>Spermatophyta</taxon>
        <taxon>Magnoliopsida</taxon>
        <taxon>eudicotyledons</taxon>
        <taxon>Gunneridae</taxon>
        <taxon>Pentapetalae</taxon>
        <taxon>rosids</taxon>
        <taxon>fabids</taxon>
        <taxon>Fabales</taxon>
        <taxon>Fabaceae</taxon>
        <taxon>Papilionoideae</taxon>
        <taxon>50 kb inversion clade</taxon>
        <taxon>NPAAA clade</taxon>
        <taxon>indigoferoid/millettioid clade</taxon>
        <taxon>Phaseoleae</taxon>
        <taxon>Phaseolus</taxon>
    </lineage>
</organism>
<accession>A0AAN9MAA4</accession>
<dbReference type="AlphaFoldDB" id="A0AAN9MAA4"/>
<evidence type="ECO:0000313" key="2">
    <source>
        <dbReference type="Proteomes" id="UP001374584"/>
    </source>
</evidence>
<name>A0AAN9MAA4_PHACN</name>
<dbReference type="EMBL" id="JAYMYR010000008">
    <property type="protein sequence ID" value="KAK7347798.1"/>
    <property type="molecule type" value="Genomic_DNA"/>
</dbReference>
<keyword evidence="2" id="KW-1185">Reference proteome</keyword>
<comment type="caution">
    <text evidence="1">The sequence shown here is derived from an EMBL/GenBank/DDBJ whole genome shotgun (WGS) entry which is preliminary data.</text>
</comment>
<proteinExistence type="predicted"/>
<reference evidence="1 2" key="1">
    <citation type="submission" date="2024-01" db="EMBL/GenBank/DDBJ databases">
        <title>The genomes of 5 underutilized Papilionoideae crops provide insights into root nodulation and disease resistanc.</title>
        <authorList>
            <person name="Jiang F."/>
        </authorList>
    </citation>
    <scope>NUCLEOTIDE SEQUENCE [LARGE SCALE GENOMIC DNA]</scope>
    <source>
        <strain evidence="1">JINMINGXINNONG_FW02</strain>
        <tissue evidence="1">Leaves</tissue>
    </source>
</reference>
<sequence>MCGFGVLVVMGSRNSKKKSQMPFYSNNKFLQHNKFNPVNNINNKIKHKLKDQSLQRKWNIQDKCISAKARQYPRYHGPRGVYGLFSGTSCDMIDIPSQGPHFTSTNGRKGRHRIDMKMDRELGELVEKSSHSFRFLAMWCQREDCKQIVKEVWSTQTKCCLYAHSAYEIEAL</sequence>
<dbReference type="Proteomes" id="UP001374584">
    <property type="component" value="Unassembled WGS sequence"/>
</dbReference>
<evidence type="ECO:0000313" key="1">
    <source>
        <dbReference type="EMBL" id="KAK7347798.1"/>
    </source>
</evidence>